<accession>A0A9D9NKE3</accession>
<proteinExistence type="predicted"/>
<evidence type="ECO:0000313" key="2">
    <source>
        <dbReference type="Proteomes" id="UP000823598"/>
    </source>
</evidence>
<dbReference type="AlphaFoldDB" id="A0A9D9NKE3"/>
<gene>
    <name evidence="1" type="ORF">IAB88_07035</name>
</gene>
<sequence>MKNEAIKKQIEQARRKYLPEKVTMLLVGEAPPDALNRFFYYENVKDKDFLFIGVMKILESESVISHYINMGRPTNEKRRLLESFKSKGYYLMDLSSVPAGIEMPESHMDEFLSELKQLETDGHIDKETPIILIKANVYDCLYWRLIGEGYKNVVNERIPFPSSGQQKKFAEKFRYAIKIANEK</sequence>
<reference evidence="1" key="1">
    <citation type="submission" date="2020-10" db="EMBL/GenBank/DDBJ databases">
        <authorList>
            <person name="Gilroy R."/>
        </authorList>
    </citation>
    <scope>NUCLEOTIDE SEQUENCE</scope>
    <source>
        <strain evidence="1">6919</strain>
    </source>
</reference>
<protein>
    <submittedName>
        <fullName evidence="1">Uncharacterized protein</fullName>
    </submittedName>
</protein>
<dbReference type="Proteomes" id="UP000823598">
    <property type="component" value="Unassembled WGS sequence"/>
</dbReference>
<organism evidence="1 2">
    <name type="scientific">Candidatus Limisoma faecipullorum</name>
    <dbReference type="NCBI Taxonomy" id="2840854"/>
    <lineage>
        <taxon>Bacteria</taxon>
        <taxon>Pseudomonadati</taxon>
        <taxon>Bacteroidota</taxon>
        <taxon>Bacteroidia</taxon>
        <taxon>Bacteroidales</taxon>
        <taxon>Candidatus Limisoma</taxon>
    </lineage>
</organism>
<dbReference type="EMBL" id="JADIMC010000080">
    <property type="protein sequence ID" value="MBO8476731.1"/>
    <property type="molecule type" value="Genomic_DNA"/>
</dbReference>
<name>A0A9D9NKE3_9BACT</name>
<reference evidence="1" key="2">
    <citation type="journal article" date="2021" name="PeerJ">
        <title>Extensive microbial diversity within the chicken gut microbiome revealed by metagenomics and culture.</title>
        <authorList>
            <person name="Gilroy R."/>
            <person name="Ravi A."/>
            <person name="Getino M."/>
            <person name="Pursley I."/>
            <person name="Horton D.L."/>
            <person name="Alikhan N.F."/>
            <person name="Baker D."/>
            <person name="Gharbi K."/>
            <person name="Hall N."/>
            <person name="Watson M."/>
            <person name="Adriaenssens E.M."/>
            <person name="Foster-Nyarko E."/>
            <person name="Jarju S."/>
            <person name="Secka A."/>
            <person name="Antonio M."/>
            <person name="Oren A."/>
            <person name="Chaudhuri R.R."/>
            <person name="La Ragione R."/>
            <person name="Hildebrand F."/>
            <person name="Pallen M.J."/>
        </authorList>
    </citation>
    <scope>NUCLEOTIDE SEQUENCE</scope>
    <source>
        <strain evidence="1">6919</strain>
    </source>
</reference>
<comment type="caution">
    <text evidence="1">The sequence shown here is derived from an EMBL/GenBank/DDBJ whole genome shotgun (WGS) entry which is preliminary data.</text>
</comment>
<evidence type="ECO:0000313" key="1">
    <source>
        <dbReference type="EMBL" id="MBO8476731.1"/>
    </source>
</evidence>